<name>A0AAX6GR10_IRIPA</name>
<dbReference type="AlphaFoldDB" id="A0AAX6GR10"/>
<reference evidence="2" key="1">
    <citation type="journal article" date="2023" name="GigaByte">
        <title>Genome assembly of the bearded iris, Iris pallida Lam.</title>
        <authorList>
            <person name="Bruccoleri R.E."/>
            <person name="Oakeley E.J."/>
            <person name="Faust A.M.E."/>
            <person name="Altorfer M."/>
            <person name="Dessus-Babus S."/>
            <person name="Burckhardt D."/>
            <person name="Oertli M."/>
            <person name="Naumann U."/>
            <person name="Petersen F."/>
            <person name="Wong J."/>
        </authorList>
    </citation>
    <scope>NUCLEOTIDE SEQUENCE</scope>
    <source>
        <strain evidence="2">GSM-AAB239-AS_SAM_17_03QT</strain>
    </source>
</reference>
<keyword evidence="3" id="KW-1185">Reference proteome</keyword>
<reference evidence="2" key="2">
    <citation type="submission" date="2023-04" db="EMBL/GenBank/DDBJ databases">
        <authorList>
            <person name="Bruccoleri R.E."/>
            <person name="Oakeley E.J."/>
            <person name="Faust A.-M."/>
            <person name="Dessus-Babus S."/>
            <person name="Altorfer M."/>
            <person name="Burckhardt D."/>
            <person name="Oertli M."/>
            <person name="Naumann U."/>
            <person name="Petersen F."/>
            <person name="Wong J."/>
        </authorList>
    </citation>
    <scope>NUCLEOTIDE SEQUENCE</scope>
    <source>
        <strain evidence="2">GSM-AAB239-AS_SAM_17_03QT</strain>
        <tissue evidence="2">Leaf</tissue>
    </source>
</reference>
<sequence length="141" mass="15246">MASTLDLDYSPSTPSSFPLIVIVFLPNPNLRFVSASEEFDFNRENLNPLSISTTHRRLLVPSVNLIDDLHIVGSGTLSLLDGFSLIPMSSALPPSSACGKSPSPSPPAAPAPTSSRRVIFMLSVEEEKEEEVLVYKVFSKA</sequence>
<organism evidence="2 3">
    <name type="scientific">Iris pallida</name>
    <name type="common">Sweet iris</name>
    <dbReference type="NCBI Taxonomy" id="29817"/>
    <lineage>
        <taxon>Eukaryota</taxon>
        <taxon>Viridiplantae</taxon>
        <taxon>Streptophyta</taxon>
        <taxon>Embryophyta</taxon>
        <taxon>Tracheophyta</taxon>
        <taxon>Spermatophyta</taxon>
        <taxon>Magnoliopsida</taxon>
        <taxon>Liliopsida</taxon>
        <taxon>Asparagales</taxon>
        <taxon>Iridaceae</taxon>
        <taxon>Iridoideae</taxon>
        <taxon>Irideae</taxon>
        <taxon>Iris</taxon>
    </lineage>
</organism>
<accession>A0AAX6GR10</accession>
<feature type="region of interest" description="Disordered" evidence="1">
    <location>
        <begin position="93"/>
        <end position="113"/>
    </location>
</feature>
<dbReference type="Proteomes" id="UP001140949">
    <property type="component" value="Unassembled WGS sequence"/>
</dbReference>
<evidence type="ECO:0000313" key="2">
    <source>
        <dbReference type="EMBL" id="KAJ6830745.1"/>
    </source>
</evidence>
<evidence type="ECO:0000313" key="3">
    <source>
        <dbReference type="Proteomes" id="UP001140949"/>
    </source>
</evidence>
<proteinExistence type="predicted"/>
<dbReference type="EMBL" id="JANAVB010017199">
    <property type="protein sequence ID" value="KAJ6830745.1"/>
    <property type="molecule type" value="Genomic_DNA"/>
</dbReference>
<evidence type="ECO:0000256" key="1">
    <source>
        <dbReference type="SAM" id="MobiDB-lite"/>
    </source>
</evidence>
<protein>
    <submittedName>
        <fullName evidence="2">6-phosphofructo-2-kinase/fructose-2, 6-bisphosphatase-like</fullName>
    </submittedName>
</protein>
<comment type="caution">
    <text evidence="2">The sequence shown here is derived from an EMBL/GenBank/DDBJ whole genome shotgun (WGS) entry which is preliminary data.</text>
</comment>
<gene>
    <name evidence="2" type="ORF">M6B38_351990</name>
</gene>
<feature type="compositionally biased region" description="Low complexity" evidence="1">
    <location>
        <begin position="93"/>
        <end position="102"/>
    </location>
</feature>